<evidence type="ECO:0000256" key="1">
    <source>
        <dbReference type="SAM" id="SignalP"/>
    </source>
</evidence>
<comment type="caution">
    <text evidence="2">The sequence shown here is derived from an EMBL/GenBank/DDBJ whole genome shotgun (WGS) entry which is preliminary data.</text>
</comment>
<dbReference type="AlphaFoldDB" id="A0A2P8G1N2"/>
<evidence type="ECO:0000313" key="2">
    <source>
        <dbReference type="EMBL" id="PSL27892.1"/>
    </source>
</evidence>
<dbReference type="EMBL" id="PYAS01000007">
    <property type="protein sequence ID" value="PSL27892.1"/>
    <property type="molecule type" value="Genomic_DNA"/>
</dbReference>
<accession>A0A2P8G1N2</accession>
<sequence length="236" mass="26584">MKTVLLASLLIQTLSVNAPLNVGPRNAAPVSENAQEKRSAAYLFPAFVKGVVYFRNGTKQDALLNYHCRDGQMQFLNPQSDTLLFTGKYLINYVEIGERRFVLTETHSDMEVIGAAGRTQLAARTQPEVVGNSLSYSGQHFSASEGSAAHVQMISNNGGHVQWENNASGHRWRVKTTYFLIDQNRVVHPASRRAFLHVYGRNRRQLTRYLRENRIDFARAEDLQRLIGFCNSLTAL</sequence>
<feature type="chain" id="PRO_5015165868" description="FecR family protein" evidence="1">
    <location>
        <begin position="19"/>
        <end position="236"/>
    </location>
</feature>
<reference evidence="2 3" key="1">
    <citation type="submission" date="2018-03" db="EMBL/GenBank/DDBJ databases">
        <title>Genomic Encyclopedia of Archaeal and Bacterial Type Strains, Phase II (KMG-II): from individual species to whole genera.</title>
        <authorList>
            <person name="Goeker M."/>
        </authorList>
    </citation>
    <scope>NUCLEOTIDE SEQUENCE [LARGE SCALE GENOMIC DNA]</scope>
    <source>
        <strain evidence="2 3">DSM 29057</strain>
    </source>
</reference>
<dbReference type="RefSeq" id="WP_229210994.1">
    <property type="nucleotide sequence ID" value="NZ_PYAS01000007.1"/>
</dbReference>
<keyword evidence="1" id="KW-0732">Signal</keyword>
<organism evidence="2 3">
    <name type="scientific">Dyadobacter jiangsuensis</name>
    <dbReference type="NCBI Taxonomy" id="1591085"/>
    <lineage>
        <taxon>Bacteria</taxon>
        <taxon>Pseudomonadati</taxon>
        <taxon>Bacteroidota</taxon>
        <taxon>Cytophagia</taxon>
        <taxon>Cytophagales</taxon>
        <taxon>Spirosomataceae</taxon>
        <taxon>Dyadobacter</taxon>
    </lineage>
</organism>
<evidence type="ECO:0008006" key="4">
    <source>
        <dbReference type="Google" id="ProtNLM"/>
    </source>
</evidence>
<feature type="signal peptide" evidence="1">
    <location>
        <begin position="1"/>
        <end position="18"/>
    </location>
</feature>
<proteinExistence type="predicted"/>
<gene>
    <name evidence="2" type="ORF">CLV60_107157</name>
</gene>
<keyword evidence="3" id="KW-1185">Reference proteome</keyword>
<dbReference type="Proteomes" id="UP000241964">
    <property type="component" value="Unassembled WGS sequence"/>
</dbReference>
<evidence type="ECO:0000313" key="3">
    <source>
        <dbReference type="Proteomes" id="UP000241964"/>
    </source>
</evidence>
<protein>
    <recommendedName>
        <fullName evidence="4">FecR family protein</fullName>
    </recommendedName>
</protein>
<name>A0A2P8G1N2_9BACT</name>